<dbReference type="OrthoDB" id="5982489at2759"/>
<evidence type="ECO:0000256" key="2">
    <source>
        <dbReference type="ARBA" id="ARBA00022692"/>
    </source>
</evidence>
<evidence type="ECO:0000256" key="1">
    <source>
        <dbReference type="ARBA" id="ARBA00004141"/>
    </source>
</evidence>
<evidence type="ECO:0000256" key="6">
    <source>
        <dbReference type="SAM" id="Phobius"/>
    </source>
</evidence>
<dbReference type="OMA" id="FEVVTIW"/>
<evidence type="ECO:0000256" key="5">
    <source>
        <dbReference type="PROSITE-ProRule" id="PRU00581"/>
    </source>
</evidence>
<dbReference type="RefSeq" id="XP_002128484.1">
    <property type="nucleotide sequence ID" value="XM_002128448.4"/>
</dbReference>
<dbReference type="GeneID" id="100186865"/>
<evidence type="ECO:0000313" key="9">
    <source>
        <dbReference type="Proteomes" id="UP000008144"/>
    </source>
</evidence>
<protein>
    <submittedName>
        <fullName evidence="8">CKLF-like MARVEL transmembrane domain-containing protein 7</fullName>
    </submittedName>
</protein>
<feature type="transmembrane region" description="Helical" evidence="6">
    <location>
        <begin position="69"/>
        <end position="87"/>
    </location>
</feature>
<evidence type="ECO:0000259" key="7">
    <source>
        <dbReference type="PROSITE" id="PS51225"/>
    </source>
</evidence>
<dbReference type="Proteomes" id="UP000008144">
    <property type="component" value="Unassembled WGS sequence"/>
</dbReference>
<evidence type="ECO:0000313" key="8">
    <source>
        <dbReference type="Ensembl" id="ENSCINP00000032443.1"/>
    </source>
</evidence>
<feature type="domain" description="MARVEL" evidence="7">
    <location>
        <begin position="23"/>
        <end position="151"/>
    </location>
</feature>
<sequence length="163" mass="18327">MATTTVTTSEDRTPATFTLNKAYPKTVPAILKVVQAICSLIAYLCAACAPWWTYRSISGYRFFEWVCQWHMWSVIILYLLVLLNVHHRLRCIDWSLTEFIHYVFASIFFFIGSIIAAAFSTNGALTAAAIFGFICLFLYAAGAYLAFKSWRSNPQSEPAAVNA</sequence>
<feature type="transmembrane region" description="Helical" evidence="6">
    <location>
        <begin position="125"/>
        <end position="147"/>
    </location>
</feature>
<dbReference type="InterPro" id="IPR008253">
    <property type="entry name" value="Marvel"/>
</dbReference>
<dbReference type="Ensembl" id="ENSCINT00000034501.1">
    <property type="protein sequence ID" value="ENSCINP00000032443.1"/>
    <property type="gene ID" value="ENSCING00000021957.1"/>
</dbReference>
<dbReference type="AlphaFoldDB" id="H2XS09"/>
<name>H2XS09_CIOIN</name>
<accession>H2XS09</accession>
<dbReference type="PANTHER" id="PTHR22776:SF49">
    <property type="entry name" value="MARVEL DOMAIN-CONTAINING PROTEIN"/>
    <property type="match status" value="1"/>
</dbReference>
<feature type="transmembrane region" description="Helical" evidence="6">
    <location>
        <begin position="99"/>
        <end position="119"/>
    </location>
</feature>
<dbReference type="GeneTree" id="ENSGT00510000048725"/>
<dbReference type="InParanoid" id="H2XS09"/>
<reference evidence="8" key="3">
    <citation type="submission" date="2025-09" db="UniProtKB">
        <authorList>
            <consortium name="Ensembl"/>
        </authorList>
    </citation>
    <scope>IDENTIFICATION</scope>
</reference>
<evidence type="ECO:0000256" key="3">
    <source>
        <dbReference type="ARBA" id="ARBA00022989"/>
    </source>
</evidence>
<dbReference type="Pfam" id="PF01284">
    <property type="entry name" value="MARVEL"/>
    <property type="match status" value="1"/>
</dbReference>
<dbReference type="PROSITE" id="PS51225">
    <property type="entry name" value="MARVEL"/>
    <property type="match status" value="1"/>
</dbReference>
<reference evidence="9" key="1">
    <citation type="journal article" date="2002" name="Science">
        <title>The draft genome of Ciona intestinalis: insights into chordate and vertebrate origins.</title>
        <authorList>
            <person name="Dehal P."/>
            <person name="Satou Y."/>
            <person name="Campbell R.K."/>
            <person name="Chapman J."/>
            <person name="Degnan B."/>
            <person name="De Tomaso A."/>
            <person name="Davidson B."/>
            <person name="Di Gregorio A."/>
            <person name="Gelpke M."/>
            <person name="Goodstein D.M."/>
            <person name="Harafuji N."/>
            <person name="Hastings K.E."/>
            <person name="Ho I."/>
            <person name="Hotta K."/>
            <person name="Huang W."/>
            <person name="Kawashima T."/>
            <person name="Lemaire P."/>
            <person name="Martinez D."/>
            <person name="Meinertzhagen I.A."/>
            <person name="Necula S."/>
            <person name="Nonaka M."/>
            <person name="Putnam N."/>
            <person name="Rash S."/>
            <person name="Saiga H."/>
            <person name="Satake M."/>
            <person name="Terry A."/>
            <person name="Yamada L."/>
            <person name="Wang H.G."/>
            <person name="Awazu S."/>
            <person name="Azumi K."/>
            <person name="Boore J."/>
            <person name="Branno M."/>
            <person name="Chin-Bow S."/>
            <person name="DeSantis R."/>
            <person name="Doyle S."/>
            <person name="Francino P."/>
            <person name="Keys D.N."/>
            <person name="Haga S."/>
            <person name="Hayashi H."/>
            <person name="Hino K."/>
            <person name="Imai K.S."/>
            <person name="Inaba K."/>
            <person name="Kano S."/>
            <person name="Kobayashi K."/>
            <person name="Kobayashi M."/>
            <person name="Lee B.I."/>
            <person name="Makabe K.W."/>
            <person name="Manohar C."/>
            <person name="Matassi G."/>
            <person name="Medina M."/>
            <person name="Mochizuki Y."/>
            <person name="Mount S."/>
            <person name="Morishita T."/>
            <person name="Miura S."/>
            <person name="Nakayama A."/>
            <person name="Nishizaka S."/>
            <person name="Nomoto H."/>
            <person name="Ohta F."/>
            <person name="Oishi K."/>
            <person name="Rigoutsos I."/>
            <person name="Sano M."/>
            <person name="Sasaki A."/>
            <person name="Sasakura Y."/>
            <person name="Shoguchi E."/>
            <person name="Shin-i T."/>
            <person name="Spagnuolo A."/>
            <person name="Stainier D."/>
            <person name="Suzuki M.M."/>
            <person name="Tassy O."/>
            <person name="Takatori N."/>
            <person name="Tokuoka M."/>
            <person name="Yagi K."/>
            <person name="Yoshizaki F."/>
            <person name="Wada S."/>
            <person name="Zhang C."/>
            <person name="Hyatt P.D."/>
            <person name="Larimer F."/>
            <person name="Detter C."/>
            <person name="Doggett N."/>
            <person name="Glavina T."/>
            <person name="Hawkins T."/>
            <person name="Richardson P."/>
            <person name="Lucas S."/>
            <person name="Kohara Y."/>
            <person name="Levine M."/>
            <person name="Satoh N."/>
            <person name="Rokhsar D.S."/>
        </authorList>
    </citation>
    <scope>NUCLEOTIDE SEQUENCE [LARGE SCALE GENOMIC DNA]</scope>
</reference>
<dbReference type="InterPro" id="IPR050578">
    <property type="entry name" value="MARVEL-CKLF_proteins"/>
</dbReference>
<keyword evidence="4 5" id="KW-0472">Membrane</keyword>
<proteinExistence type="predicted"/>
<feature type="transmembrane region" description="Helical" evidence="6">
    <location>
        <begin position="29"/>
        <end position="54"/>
    </location>
</feature>
<keyword evidence="2 5" id="KW-0812">Transmembrane</keyword>
<keyword evidence="3 6" id="KW-1133">Transmembrane helix</keyword>
<organism evidence="8 9">
    <name type="scientific">Ciona intestinalis</name>
    <name type="common">Transparent sea squirt</name>
    <name type="synonym">Ascidia intestinalis</name>
    <dbReference type="NCBI Taxonomy" id="7719"/>
    <lineage>
        <taxon>Eukaryota</taxon>
        <taxon>Metazoa</taxon>
        <taxon>Chordata</taxon>
        <taxon>Tunicata</taxon>
        <taxon>Ascidiacea</taxon>
        <taxon>Phlebobranchia</taxon>
        <taxon>Cionidae</taxon>
        <taxon>Ciona</taxon>
    </lineage>
</organism>
<dbReference type="PANTHER" id="PTHR22776">
    <property type="entry name" value="MARVEL-CONTAINING POTENTIAL LIPID RAFT-ASSOCIATED PROTEIN"/>
    <property type="match status" value="1"/>
</dbReference>
<dbReference type="KEGG" id="cin:100186865"/>
<dbReference type="GO" id="GO:0016020">
    <property type="term" value="C:membrane"/>
    <property type="evidence" value="ECO:0000318"/>
    <property type="project" value="GO_Central"/>
</dbReference>
<evidence type="ECO:0000256" key="4">
    <source>
        <dbReference type="ARBA" id="ARBA00023136"/>
    </source>
</evidence>
<dbReference type="HOGENOM" id="CLU_127424_0_0_1"/>
<accession>A0A1W2WBR6</accession>
<comment type="subcellular location">
    <subcellularLocation>
        <location evidence="1">Membrane</location>
        <topology evidence="1">Multi-pass membrane protein</topology>
    </subcellularLocation>
</comment>
<keyword evidence="9" id="KW-1185">Reference proteome</keyword>
<gene>
    <name evidence="8" type="primary">LOC100186865</name>
</gene>
<reference evidence="8" key="2">
    <citation type="submission" date="2025-08" db="UniProtKB">
        <authorList>
            <consortium name="Ensembl"/>
        </authorList>
    </citation>
    <scope>IDENTIFICATION</scope>
</reference>